<dbReference type="SUPFAM" id="SSF53335">
    <property type="entry name" value="S-adenosyl-L-methionine-dependent methyltransferases"/>
    <property type="match status" value="1"/>
</dbReference>
<dbReference type="InterPro" id="IPR029063">
    <property type="entry name" value="SAM-dependent_MTases_sf"/>
</dbReference>
<proteinExistence type="inferred from homology"/>
<dbReference type="CDD" id="cd02440">
    <property type="entry name" value="AdoMet_MTases"/>
    <property type="match status" value="1"/>
</dbReference>
<evidence type="ECO:0000256" key="2">
    <source>
        <dbReference type="ARBA" id="ARBA00022694"/>
    </source>
</evidence>
<dbReference type="Proteomes" id="UP000051547">
    <property type="component" value="Unassembled WGS sequence"/>
</dbReference>
<dbReference type="GO" id="GO:0002098">
    <property type="term" value="P:tRNA wobble uridine modification"/>
    <property type="evidence" value="ECO:0007669"/>
    <property type="project" value="InterPro"/>
</dbReference>
<dbReference type="PANTHER" id="PTHR43464">
    <property type="entry name" value="METHYLTRANSFERASE"/>
    <property type="match status" value="1"/>
</dbReference>
<protein>
    <submittedName>
        <fullName evidence="3">tRNA (Mo5U34)-methyltransferase</fullName>
    </submittedName>
</protein>
<evidence type="ECO:0000256" key="1">
    <source>
        <dbReference type="ARBA" id="ARBA00022679"/>
    </source>
</evidence>
<dbReference type="Pfam" id="PF08003">
    <property type="entry name" value="Methyltransf_9"/>
    <property type="match status" value="1"/>
</dbReference>
<keyword evidence="1 3" id="KW-0808">Transferase</keyword>
<evidence type="ECO:0000313" key="4">
    <source>
        <dbReference type="Proteomes" id="UP000051547"/>
    </source>
</evidence>
<comment type="caution">
    <text evidence="3">The sequence shown here is derived from an EMBL/GenBank/DDBJ whole genome shotgun (WGS) entry which is preliminary data.</text>
</comment>
<gene>
    <name evidence="3" type="ORF">ABR72_00695</name>
</gene>
<dbReference type="NCBIfam" id="NF011650">
    <property type="entry name" value="PRK15068.1"/>
    <property type="match status" value="1"/>
</dbReference>
<dbReference type="HAMAP" id="MF_01590">
    <property type="entry name" value="tRNA_carboxymethyltr_CmoB"/>
    <property type="match status" value="1"/>
</dbReference>
<dbReference type="NCBIfam" id="TIGR00452">
    <property type="entry name" value="tRNA 5-methoxyuridine(34)/uridine 5-oxyacetic acid(34) synthase CmoB"/>
    <property type="match status" value="1"/>
</dbReference>
<keyword evidence="3" id="KW-0489">Methyltransferase</keyword>
<sequence>ERFGARADSKGLVALAEALASVTPSALNHGDIGRWTQALDALPAVQPSRVELNSARLVIGDERDLDGSLSALEFRAHLEAFIPWRKGPFELFGVGIDTEWRCDLKWARLESAISPLADRRVLDVGSGNGYYAYRMAGAGAKQVLGIDPHVPYVAQFLLLQQYLAEVAVDILPITLDDFPERCGAFDTAFSMGVLYHRRSPIDHLLQLRDCLRVGGELVLETLYVEGDEGYSLIPQGSYARMRGIWFVPTVATLTAWISKAGFDNVRVVDESVTTPDEQRATSWMPYESLSDSLDPNDSSLSVEGHPAPRRVVIVATKR</sequence>
<organism evidence="3 4">
    <name type="scientific">OM182 bacterium BACL3 MAG-120920-bin41</name>
    <dbReference type="NCBI Taxonomy" id="1655580"/>
    <lineage>
        <taxon>Bacteria</taxon>
        <taxon>Pseudomonadati</taxon>
        <taxon>Pseudomonadota</taxon>
        <taxon>Gammaproteobacteria</taxon>
        <taxon>OMG group</taxon>
        <taxon>OM182 clade</taxon>
    </lineage>
</organism>
<evidence type="ECO:0000313" key="3">
    <source>
        <dbReference type="EMBL" id="KRO78747.1"/>
    </source>
</evidence>
<dbReference type="InterPro" id="IPR027555">
    <property type="entry name" value="Mo5U34_MeTrfas-like"/>
</dbReference>
<dbReference type="GO" id="GO:0016765">
    <property type="term" value="F:transferase activity, transferring alkyl or aryl (other than methyl) groups"/>
    <property type="evidence" value="ECO:0007669"/>
    <property type="project" value="InterPro"/>
</dbReference>
<name>A0A0R2T054_9GAMM</name>
<dbReference type="AlphaFoldDB" id="A0A0R2T054"/>
<dbReference type="GO" id="GO:0008168">
    <property type="term" value="F:methyltransferase activity"/>
    <property type="evidence" value="ECO:0007669"/>
    <property type="project" value="UniProtKB-KW"/>
</dbReference>
<dbReference type="PANTHER" id="PTHR43464:SF95">
    <property type="entry name" value="TRNA U34 CARBOXYMETHYLTRANSFERASE"/>
    <property type="match status" value="1"/>
</dbReference>
<reference evidence="3 4" key="1">
    <citation type="submission" date="2015-10" db="EMBL/GenBank/DDBJ databases">
        <title>Metagenome-Assembled Genomes uncover a global brackish microbiome.</title>
        <authorList>
            <person name="Hugerth L.W."/>
            <person name="Larsson J."/>
            <person name="Alneberg J."/>
            <person name="Lindh M.V."/>
            <person name="Legrand C."/>
            <person name="Pinhassi J."/>
            <person name="Andersson A.F."/>
        </authorList>
    </citation>
    <scope>NUCLEOTIDE SEQUENCE [LARGE SCALE GENOMIC DNA]</scope>
    <source>
        <strain evidence="3">BACL4 MAG-120920-bin41</strain>
    </source>
</reference>
<dbReference type="Gene3D" id="3.40.50.150">
    <property type="entry name" value="Vaccinia Virus protein VP39"/>
    <property type="match status" value="1"/>
</dbReference>
<accession>A0A0R2T054</accession>
<dbReference type="InterPro" id="IPR010017">
    <property type="entry name" value="CmoB"/>
</dbReference>
<feature type="non-terminal residue" evidence="3">
    <location>
        <position position="1"/>
    </location>
</feature>
<dbReference type="EMBL" id="LIBE01000486">
    <property type="protein sequence ID" value="KRO78747.1"/>
    <property type="molecule type" value="Genomic_DNA"/>
</dbReference>
<keyword evidence="2" id="KW-0819">tRNA processing</keyword>
<dbReference type="GO" id="GO:0032259">
    <property type="term" value="P:methylation"/>
    <property type="evidence" value="ECO:0007669"/>
    <property type="project" value="UniProtKB-KW"/>
</dbReference>